<sequence length="45" mass="5181">MKQSEADKLRVVEGENNWLKRMLAEAMLDNAVPKDLASKNYCRLT</sequence>
<name>A0ABW7I5D3_9RHOB</name>
<accession>A0ABW7I5D3</accession>
<reference evidence="1 2" key="1">
    <citation type="submission" date="2024-10" db="EMBL/GenBank/DDBJ databases">
        <authorList>
            <person name="Yang X.-N."/>
        </authorList>
    </citation>
    <scope>NUCLEOTIDE SEQUENCE [LARGE SCALE GENOMIC DNA]</scope>
    <source>
        <strain evidence="1 2">CAU 1059</strain>
    </source>
</reference>
<comment type="caution">
    <text evidence="1">The sequence shown here is derived from an EMBL/GenBank/DDBJ whole genome shotgun (WGS) entry which is preliminary data.</text>
</comment>
<evidence type="ECO:0000313" key="1">
    <source>
        <dbReference type="EMBL" id="MFH0252996.1"/>
    </source>
</evidence>
<organism evidence="1 2">
    <name type="scientific">Roseovarius aquimarinus</name>
    <dbReference type="NCBI Taxonomy" id="1229156"/>
    <lineage>
        <taxon>Bacteria</taxon>
        <taxon>Pseudomonadati</taxon>
        <taxon>Pseudomonadota</taxon>
        <taxon>Alphaproteobacteria</taxon>
        <taxon>Rhodobacterales</taxon>
        <taxon>Roseobacteraceae</taxon>
        <taxon>Roseovarius</taxon>
    </lineage>
</organism>
<protein>
    <recommendedName>
        <fullName evidence="3">Transposase</fullName>
    </recommendedName>
</protein>
<evidence type="ECO:0008006" key="3">
    <source>
        <dbReference type="Google" id="ProtNLM"/>
    </source>
</evidence>
<proteinExistence type="predicted"/>
<evidence type="ECO:0000313" key="2">
    <source>
        <dbReference type="Proteomes" id="UP001607157"/>
    </source>
</evidence>
<dbReference type="RefSeq" id="WP_377168551.1">
    <property type="nucleotide sequence ID" value="NZ_JBHTJC010000001.1"/>
</dbReference>
<gene>
    <name evidence="1" type="ORF">ACGRVM_03775</name>
</gene>
<keyword evidence="2" id="KW-1185">Reference proteome</keyword>
<dbReference type="EMBL" id="JBIHMM010000001">
    <property type="protein sequence ID" value="MFH0252996.1"/>
    <property type="molecule type" value="Genomic_DNA"/>
</dbReference>
<dbReference type="Proteomes" id="UP001607157">
    <property type="component" value="Unassembled WGS sequence"/>
</dbReference>